<evidence type="ECO:0000313" key="9">
    <source>
        <dbReference type="Proteomes" id="UP000645257"/>
    </source>
</evidence>
<dbReference type="RefSeq" id="WP_189536476.1">
    <property type="nucleotide sequence ID" value="NZ_BMYX01000024.1"/>
</dbReference>
<feature type="transmembrane region" description="Helical" evidence="6">
    <location>
        <begin position="418"/>
        <end position="440"/>
    </location>
</feature>
<evidence type="ECO:0000256" key="2">
    <source>
        <dbReference type="ARBA" id="ARBA00022475"/>
    </source>
</evidence>
<gene>
    <name evidence="8" type="ORF">GCM10011289_33610</name>
</gene>
<dbReference type="InterPro" id="IPR038766">
    <property type="entry name" value="Membrane_comp_ABC_pdt"/>
</dbReference>
<keyword evidence="5 6" id="KW-0472">Membrane</keyword>
<accession>A0A918P6D6</accession>
<dbReference type="EMBL" id="BMYX01000024">
    <property type="protein sequence ID" value="GGY27461.1"/>
    <property type="molecule type" value="Genomic_DNA"/>
</dbReference>
<feature type="transmembrane region" description="Helical" evidence="6">
    <location>
        <begin position="258"/>
        <end position="282"/>
    </location>
</feature>
<feature type="transmembrane region" description="Helical" evidence="6">
    <location>
        <begin position="394"/>
        <end position="412"/>
    </location>
</feature>
<feature type="transmembrane region" description="Helical" evidence="6">
    <location>
        <begin position="348"/>
        <end position="373"/>
    </location>
</feature>
<evidence type="ECO:0000256" key="5">
    <source>
        <dbReference type="ARBA" id="ARBA00023136"/>
    </source>
</evidence>
<dbReference type="PANTHER" id="PTHR30287:SF1">
    <property type="entry name" value="INNER MEMBRANE PROTEIN"/>
    <property type="match status" value="1"/>
</dbReference>
<keyword evidence="2" id="KW-1003">Cell membrane</keyword>
<evidence type="ECO:0000256" key="6">
    <source>
        <dbReference type="SAM" id="Phobius"/>
    </source>
</evidence>
<feature type="domain" description="ABC3 transporter permease C-terminal" evidence="7">
    <location>
        <begin position="263"/>
        <end position="367"/>
    </location>
</feature>
<feature type="transmembrane region" description="Helical" evidence="6">
    <location>
        <begin position="794"/>
        <end position="814"/>
    </location>
</feature>
<evidence type="ECO:0000256" key="1">
    <source>
        <dbReference type="ARBA" id="ARBA00004651"/>
    </source>
</evidence>
<keyword evidence="4 6" id="KW-1133">Transmembrane helix</keyword>
<keyword evidence="9" id="KW-1185">Reference proteome</keyword>
<dbReference type="Pfam" id="PF02687">
    <property type="entry name" value="FtsX"/>
    <property type="match status" value="2"/>
</dbReference>
<feature type="transmembrane region" description="Helical" evidence="6">
    <location>
        <begin position="749"/>
        <end position="774"/>
    </location>
</feature>
<organism evidence="8 9">
    <name type="scientific">Paludibacterium paludis</name>
    <dbReference type="NCBI Taxonomy" id="1225769"/>
    <lineage>
        <taxon>Bacteria</taxon>
        <taxon>Pseudomonadati</taxon>
        <taxon>Pseudomonadota</taxon>
        <taxon>Betaproteobacteria</taxon>
        <taxon>Neisseriales</taxon>
        <taxon>Chromobacteriaceae</taxon>
        <taxon>Paludibacterium</taxon>
    </lineage>
</organism>
<name>A0A918P6D6_9NEIS</name>
<dbReference type="Proteomes" id="UP000645257">
    <property type="component" value="Unassembled WGS sequence"/>
</dbReference>
<comment type="subcellular location">
    <subcellularLocation>
        <location evidence="1">Cell membrane</location>
        <topology evidence="1">Multi-pass membrane protein</topology>
    </subcellularLocation>
</comment>
<evidence type="ECO:0000256" key="3">
    <source>
        <dbReference type="ARBA" id="ARBA00022692"/>
    </source>
</evidence>
<keyword evidence="3 6" id="KW-0812">Transmembrane</keyword>
<dbReference type="GO" id="GO:0005886">
    <property type="term" value="C:plasma membrane"/>
    <property type="evidence" value="ECO:0007669"/>
    <property type="project" value="UniProtKB-SubCell"/>
</dbReference>
<evidence type="ECO:0000313" key="8">
    <source>
        <dbReference type="EMBL" id="GGY27461.1"/>
    </source>
</evidence>
<reference evidence="8" key="2">
    <citation type="submission" date="2020-09" db="EMBL/GenBank/DDBJ databases">
        <authorList>
            <person name="Sun Q."/>
            <person name="Kim S."/>
        </authorList>
    </citation>
    <scope>NUCLEOTIDE SEQUENCE</scope>
    <source>
        <strain evidence="8">KCTC 32182</strain>
    </source>
</reference>
<dbReference type="InterPro" id="IPR003838">
    <property type="entry name" value="ABC3_permease_C"/>
</dbReference>
<dbReference type="AlphaFoldDB" id="A0A918P6D6"/>
<feature type="transmembrane region" description="Helical" evidence="6">
    <location>
        <begin position="302"/>
        <end position="328"/>
    </location>
</feature>
<feature type="domain" description="ABC3 transporter permease C-terminal" evidence="7">
    <location>
        <begin position="709"/>
        <end position="822"/>
    </location>
</feature>
<protein>
    <submittedName>
        <fullName evidence="8">Inner membrane transport permease</fullName>
    </submittedName>
</protein>
<feature type="transmembrane region" description="Helical" evidence="6">
    <location>
        <begin position="708"/>
        <end position="728"/>
    </location>
</feature>
<sequence>MTRGVNLRLAARLMRRELRLGELTLLALALVMAATAICSVAFFSDRVRAGLNQRATWLLAADLVVNADQPTPPAWEAEARRRGLETARSVTFPSMILVGERTALTTYKAVGQGYPLRGEVTLADRGGQMRTGRFRPNPGTAFADTRLLDRLGVRPGDVLTVGGARVTVAARLVSEPDGAMDLYNFIPRLMLAEEDLPSTGLIQTGSRARYRLMVSGDGEAIARFGEWVKPRLPRGARLENVEEARPEVRSAMGQARRFLGLTAMLTVALSAAAVAMAVRRYLARRWQQIAVLRCMGLTAGEIILVFLLIFLTVALVSGALGTGMGYAVQEIMARMVREWTGDGLPPPAPGLAGAGIIASLVLLAGFALPPLSAVRHVSPMSVLRDEIPATPPSVLAPLLAVTALLGLASWLIGEAVPAAWLMGGLAGFLAAAAALSWALVRLARRQSGASTVGWRAGLANLARRPWLSVLQMVSLSVSLMALLTLLVVRNDLIGAWQRSLPADAPNTYVINLQDGQRAAFVSFFREEGRPAPEISPAIRARLLAVNDRPVRAGDYADERARRLIEREFNLSWRDTLPPGNRVTAGRWWAPGGRESAFSVEEGLADTLGLKLGDRLLFDVTGTPVEARVGSLREVPWDSFRVNFFVLANPSLFAGRSASYMTSFRLDSRDQAFAGRLLARFPTVTVIDVDQILIQVRAMVDRLSRAVELMFGLSLLAGVLVLWAALVALRESRLTDAGLMRTLGASRGQIRTVLLSELLWLGALTGLIAALGAMVLGAFSARQLFDLPLYLDWRLVPLGVASGMGVVAFAGWPIVRRVTRTPPAVVLRSL</sequence>
<evidence type="ECO:0000259" key="7">
    <source>
        <dbReference type="Pfam" id="PF02687"/>
    </source>
</evidence>
<feature type="transmembrane region" description="Helical" evidence="6">
    <location>
        <begin position="465"/>
        <end position="488"/>
    </location>
</feature>
<comment type="caution">
    <text evidence="8">The sequence shown here is derived from an EMBL/GenBank/DDBJ whole genome shotgun (WGS) entry which is preliminary data.</text>
</comment>
<evidence type="ECO:0000256" key="4">
    <source>
        <dbReference type="ARBA" id="ARBA00022989"/>
    </source>
</evidence>
<feature type="transmembrane region" description="Helical" evidence="6">
    <location>
        <begin position="20"/>
        <end position="43"/>
    </location>
</feature>
<dbReference type="PANTHER" id="PTHR30287">
    <property type="entry name" value="MEMBRANE COMPONENT OF PREDICTED ABC SUPERFAMILY METABOLITE UPTAKE TRANSPORTER"/>
    <property type="match status" value="1"/>
</dbReference>
<proteinExistence type="predicted"/>
<reference evidence="8" key="1">
    <citation type="journal article" date="2014" name="Int. J. Syst. Evol. Microbiol.">
        <title>Complete genome sequence of Corynebacterium casei LMG S-19264T (=DSM 44701T), isolated from a smear-ripened cheese.</title>
        <authorList>
            <consortium name="US DOE Joint Genome Institute (JGI-PGF)"/>
            <person name="Walter F."/>
            <person name="Albersmeier A."/>
            <person name="Kalinowski J."/>
            <person name="Ruckert C."/>
        </authorList>
    </citation>
    <scope>NUCLEOTIDE SEQUENCE</scope>
    <source>
        <strain evidence="8">KCTC 32182</strain>
    </source>
</reference>